<name>A0ABX3J5P2_9PSEU</name>
<evidence type="ECO:0000259" key="1">
    <source>
        <dbReference type="PROSITE" id="PS50943"/>
    </source>
</evidence>
<dbReference type="Pfam" id="PF13560">
    <property type="entry name" value="HTH_31"/>
    <property type="match status" value="1"/>
</dbReference>
<reference evidence="2 3" key="1">
    <citation type="submission" date="2017-02" db="EMBL/GenBank/DDBJ databases">
        <title>Amycolatopsis azurea DSM 43854 draft genome.</title>
        <authorList>
            <person name="Mayilraj S."/>
        </authorList>
    </citation>
    <scope>NUCLEOTIDE SEQUENCE [LARGE SCALE GENOMIC DNA]</scope>
    <source>
        <strain evidence="2 3">DSM 43854</strain>
    </source>
</reference>
<feature type="domain" description="HTH cro/C1-type" evidence="1">
    <location>
        <begin position="22"/>
        <end position="76"/>
    </location>
</feature>
<dbReference type="Proteomes" id="UP000188551">
    <property type="component" value="Unassembled WGS sequence"/>
</dbReference>
<dbReference type="PROSITE" id="PS50943">
    <property type="entry name" value="HTH_CROC1"/>
    <property type="match status" value="1"/>
</dbReference>
<dbReference type="InterPro" id="IPR001387">
    <property type="entry name" value="Cro/C1-type_HTH"/>
</dbReference>
<dbReference type="Pfam" id="PF19054">
    <property type="entry name" value="DUF5753"/>
    <property type="match status" value="1"/>
</dbReference>
<dbReference type="Gene3D" id="1.10.260.40">
    <property type="entry name" value="lambda repressor-like DNA-binding domains"/>
    <property type="match status" value="1"/>
</dbReference>
<proteinExistence type="predicted"/>
<sequence>MGVRVPETSDAVEDRRRFGAELRRLREQAGRTLDEAAARLECSAAKISRIETGQVAVRPLDLRELLDFYAVAGARRAAMLAVSRQRGKRPDLDGVIYDGYNLYLGYEEEAGDIREYQPQWIPGLLQTREYAHALSLAAGSTPEVAERRVALRMDRQALLLREKPPHLSVVIDETALRRPVAEPGLMAAQLRRLADAAGDPHVTVRVLPSTAGMHPAQAGGFIILGFPRPEDPDVVYTDDLTEGRLTQDADRVKQYLAAFDRVQELALAPAESVQLIHEVAESHP</sequence>
<accession>A0ABX3J5P2</accession>
<gene>
    <name evidence="2" type="ORF">B0293_35205</name>
</gene>
<dbReference type="InterPro" id="IPR043917">
    <property type="entry name" value="DUF5753"/>
</dbReference>
<dbReference type="InterPro" id="IPR010982">
    <property type="entry name" value="Lambda_DNA-bd_dom_sf"/>
</dbReference>
<organism evidence="2 3">
    <name type="scientific">Amycolatopsis azurea DSM 43854</name>
    <dbReference type="NCBI Taxonomy" id="1238180"/>
    <lineage>
        <taxon>Bacteria</taxon>
        <taxon>Bacillati</taxon>
        <taxon>Actinomycetota</taxon>
        <taxon>Actinomycetes</taxon>
        <taxon>Pseudonocardiales</taxon>
        <taxon>Pseudonocardiaceae</taxon>
        <taxon>Amycolatopsis</taxon>
    </lineage>
</organism>
<keyword evidence="3" id="KW-1185">Reference proteome</keyword>
<protein>
    <submittedName>
        <fullName evidence="2">Transcriptional regulator</fullName>
    </submittedName>
</protein>
<dbReference type="SMART" id="SM00530">
    <property type="entry name" value="HTH_XRE"/>
    <property type="match status" value="1"/>
</dbReference>
<dbReference type="CDD" id="cd00093">
    <property type="entry name" value="HTH_XRE"/>
    <property type="match status" value="1"/>
</dbReference>
<evidence type="ECO:0000313" key="2">
    <source>
        <dbReference type="EMBL" id="OOC01597.1"/>
    </source>
</evidence>
<dbReference type="EMBL" id="MUXN01000027">
    <property type="protein sequence ID" value="OOC01597.1"/>
    <property type="molecule type" value="Genomic_DNA"/>
</dbReference>
<evidence type="ECO:0000313" key="3">
    <source>
        <dbReference type="Proteomes" id="UP000188551"/>
    </source>
</evidence>
<dbReference type="SUPFAM" id="SSF47413">
    <property type="entry name" value="lambda repressor-like DNA-binding domains"/>
    <property type="match status" value="1"/>
</dbReference>
<comment type="caution">
    <text evidence="2">The sequence shown here is derived from an EMBL/GenBank/DDBJ whole genome shotgun (WGS) entry which is preliminary data.</text>
</comment>